<name>A0A7E4W4W7_PANRE</name>
<accession>A0A7E4W4W7</accession>
<reference evidence="1" key="1">
    <citation type="journal article" date="2013" name="Genetics">
        <title>The draft genome and transcriptome of Panagrellus redivivus are shaped by the harsh demands of a free-living lifestyle.</title>
        <authorList>
            <person name="Srinivasan J."/>
            <person name="Dillman A.R."/>
            <person name="Macchietto M.G."/>
            <person name="Heikkinen L."/>
            <person name="Lakso M."/>
            <person name="Fracchia K.M."/>
            <person name="Antoshechkin I."/>
            <person name="Mortazavi A."/>
            <person name="Wong G."/>
            <person name="Sternberg P.W."/>
        </authorList>
    </citation>
    <scope>NUCLEOTIDE SEQUENCE [LARGE SCALE GENOMIC DNA]</scope>
    <source>
        <strain evidence="1">MT8872</strain>
    </source>
</reference>
<keyword evidence="1" id="KW-1185">Reference proteome</keyword>
<sequence>MDLPEEDMEEFFKTLWNYKINNFYLFNTNCDKTWLDAAYKTWSTMIGTVFKSVEITLGTYFTITAVANNNTLTTLLMKCSDWEDNDEPFDDDI</sequence>
<reference evidence="2" key="2">
    <citation type="submission" date="2020-10" db="UniProtKB">
        <authorList>
            <consortium name="WormBaseParasite"/>
        </authorList>
    </citation>
    <scope>IDENTIFICATION</scope>
</reference>
<evidence type="ECO:0000313" key="1">
    <source>
        <dbReference type="Proteomes" id="UP000492821"/>
    </source>
</evidence>
<dbReference type="Proteomes" id="UP000492821">
    <property type="component" value="Unassembled WGS sequence"/>
</dbReference>
<proteinExistence type="predicted"/>
<organism evidence="1 2">
    <name type="scientific">Panagrellus redivivus</name>
    <name type="common">Microworm</name>
    <dbReference type="NCBI Taxonomy" id="6233"/>
    <lineage>
        <taxon>Eukaryota</taxon>
        <taxon>Metazoa</taxon>
        <taxon>Ecdysozoa</taxon>
        <taxon>Nematoda</taxon>
        <taxon>Chromadorea</taxon>
        <taxon>Rhabditida</taxon>
        <taxon>Tylenchina</taxon>
        <taxon>Panagrolaimomorpha</taxon>
        <taxon>Panagrolaimoidea</taxon>
        <taxon>Panagrolaimidae</taxon>
        <taxon>Panagrellus</taxon>
    </lineage>
</organism>
<dbReference type="AlphaFoldDB" id="A0A7E4W4W7"/>
<protein>
    <submittedName>
        <fullName evidence="2">DUF4413 domain-containing protein</fullName>
    </submittedName>
</protein>
<evidence type="ECO:0000313" key="2">
    <source>
        <dbReference type="WBParaSite" id="Pan_g7053.t1"/>
    </source>
</evidence>
<dbReference type="WBParaSite" id="Pan_g7053.t1">
    <property type="protein sequence ID" value="Pan_g7053.t1"/>
    <property type="gene ID" value="Pan_g7053"/>
</dbReference>